<reference evidence="1 2" key="1">
    <citation type="submission" date="2017-01" db="EMBL/GenBank/DDBJ databases">
        <title>Novel large sulfur bacteria in the metagenomes of groundwater-fed chemosynthetic microbial mats in the Lake Huron basin.</title>
        <authorList>
            <person name="Sharrar A.M."/>
            <person name="Flood B.E."/>
            <person name="Bailey J.V."/>
            <person name="Jones D.S."/>
            <person name="Biddanda B."/>
            <person name="Ruberg S.A."/>
            <person name="Marcus D.N."/>
            <person name="Dick G.J."/>
        </authorList>
    </citation>
    <scope>NUCLEOTIDE SEQUENCE [LARGE SCALE GENOMIC DNA]</scope>
    <source>
        <strain evidence="1">A7</strain>
    </source>
</reference>
<dbReference type="Proteomes" id="UP000192505">
    <property type="component" value="Unassembled WGS sequence"/>
</dbReference>
<proteinExistence type="predicted"/>
<gene>
    <name evidence="1" type="ORF">BWK72_14890</name>
</gene>
<evidence type="ECO:0000313" key="1">
    <source>
        <dbReference type="EMBL" id="OQW87022.1"/>
    </source>
</evidence>
<protein>
    <submittedName>
        <fullName evidence="1">Uncharacterized protein</fullName>
    </submittedName>
</protein>
<sequence>MKDKPEARPNQPGGWVLVGSASTVTAWQHGTDAHSVSSPSATPTRPSVPWHMPAPCHHLDALRTAWRELVASVPMIRPACWRAGGGKKSGRCNP</sequence>
<accession>A0A1W9KSP9</accession>
<dbReference type="AlphaFoldDB" id="A0A1W9KSP9"/>
<evidence type="ECO:0000313" key="2">
    <source>
        <dbReference type="Proteomes" id="UP000192505"/>
    </source>
</evidence>
<organism evidence="1 2">
    <name type="scientific">Rhodoferax ferrireducens</name>
    <dbReference type="NCBI Taxonomy" id="192843"/>
    <lineage>
        <taxon>Bacteria</taxon>
        <taxon>Pseudomonadati</taxon>
        <taxon>Pseudomonadota</taxon>
        <taxon>Betaproteobacteria</taxon>
        <taxon>Burkholderiales</taxon>
        <taxon>Comamonadaceae</taxon>
        <taxon>Rhodoferax</taxon>
    </lineage>
</organism>
<comment type="caution">
    <text evidence="1">The sequence shown here is derived from an EMBL/GenBank/DDBJ whole genome shotgun (WGS) entry which is preliminary data.</text>
</comment>
<name>A0A1W9KSP9_9BURK</name>
<dbReference type="EMBL" id="MTEI01000011">
    <property type="protein sequence ID" value="OQW87022.1"/>
    <property type="molecule type" value="Genomic_DNA"/>
</dbReference>